<comment type="function">
    <text evidence="1">Functions in the early steps of protein synthesis of a small number of specific mRNAs. Acts by directing the binding of methionyl-tRNAi to 40S ribosomal subunits. In contrast to the eIF-2 complex, it binds methionyl-tRNAi to 40S subunits in a codon-dependent manner, whereas the eIF-2 complex binds methionyl-tRNAi to 40S subunits in a GTP-dependent manner.</text>
</comment>
<gene>
    <name evidence="10" type="ORF">EB796_015789</name>
</gene>
<dbReference type="GO" id="GO:0006417">
    <property type="term" value="P:regulation of translation"/>
    <property type="evidence" value="ECO:0007669"/>
    <property type="project" value="UniProtKB-KW"/>
</dbReference>
<dbReference type="Proteomes" id="UP000593567">
    <property type="component" value="Unassembled WGS sequence"/>
</dbReference>
<dbReference type="PANTHER" id="PTHR13227:SF0">
    <property type="entry name" value="EUKARYOTIC TRANSLATION INITIATION FACTOR 2A"/>
    <property type="match status" value="1"/>
</dbReference>
<dbReference type="Gene3D" id="2.130.10.10">
    <property type="entry name" value="YVTN repeat-like/Quinoprotein amine dehydrogenase"/>
    <property type="match status" value="2"/>
</dbReference>
<dbReference type="GO" id="GO:0003743">
    <property type="term" value="F:translation initiation factor activity"/>
    <property type="evidence" value="ECO:0007669"/>
    <property type="project" value="UniProtKB-KW"/>
</dbReference>
<comment type="similarity">
    <text evidence="2">Belongs to the WD repeat EIF2A family.</text>
</comment>
<dbReference type="AlphaFoldDB" id="A0A7J7JKB0"/>
<keyword evidence="11" id="KW-1185">Reference proteome</keyword>
<evidence type="ECO:0000256" key="4">
    <source>
        <dbReference type="ARBA" id="ARBA00022540"/>
    </source>
</evidence>
<dbReference type="OrthoDB" id="2194683at2759"/>
<evidence type="ECO:0000313" key="10">
    <source>
        <dbReference type="EMBL" id="KAF6025906.1"/>
    </source>
</evidence>
<evidence type="ECO:0000256" key="7">
    <source>
        <dbReference type="ARBA" id="ARBA00022845"/>
    </source>
</evidence>
<dbReference type="Pfam" id="PF08662">
    <property type="entry name" value="eIF2A"/>
    <property type="match status" value="1"/>
</dbReference>
<evidence type="ECO:0000313" key="11">
    <source>
        <dbReference type="Proteomes" id="UP000593567"/>
    </source>
</evidence>
<dbReference type="GO" id="GO:0043022">
    <property type="term" value="F:ribosome binding"/>
    <property type="evidence" value="ECO:0007669"/>
    <property type="project" value="TreeGrafter"/>
</dbReference>
<proteinExistence type="inferred from homology"/>
<feature type="domain" description="Translation initiation factor beta propellor-like" evidence="9">
    <location>
        <begin position="216"/>
        <end position="384"/>
    </location>
</feature>
<evidence type="ECO:0000256" key="1">
    <source>
        <dbReference type="ARBA" id="ARBA00003993"/>
    </source>
</evidence>
<evidence type="ECO:0000259" key="9">
    <source>
        <dbReference type="Pfam" id="PF08662"/>
    </source>
</evidence>
<dbReference type="SUPFAM" id="SSF82171">
    <property type="entry name" value="DPP6 N-terminal domain-like"/>
    <property type="match status" value="1"/>
</dbReference>
<dbReference type="GO" id="GO:0022627">
    <property type="term" value="C:cytosolic small ribosomal subunit"/>
    <property type="evidence" value="ECO:0007669"/>
    <property type="project" value="TreeGrafter"/>
</dbReference>
<keyword evidence="7" id="KW-0810">Translation regulation</keyword>
<accession>A0A7J7JKB0</accession>
<protein>
    <recommendedName>
        <fullName evidence="3">Eukaryotic translation initiation factor 2A</fullName>
    </recommendedName>
</protein>
<dbReference type="PANTHER" id="PTHR13227">
    <property type="entry name" value="EUKARYOTIC TRANSLATION INITIATION FACTOR 2A"/>
    <property type="match status" value="1"/>
</dbReference>
<evidence type="ECO:0000256" key="5">
    <source>
        <dbReference type="ARBA" id="ARBA00022574"/>
    </source>
</evidence>
<dbReference type="InterPro" id="IPR011387">
    <property type="entry name" value="TIF2A"/>
</dbReference>
<dbReference type="InterPro" id="IPR013979">
    <property type="entry name" value="TIF_beta_prop-like"/>
</dbReference>
<dbReference type="GO" id="GO:0003729">
    <property type="term" value="F:mRNA binding"/>
    <property type="evidence" value="ECO:0007669"/>
    <property type="project" value="TreeGrafter"/>
</dbReference>
<keyword evidence="8" id="KW-0648">Protein biosynthesis</keyword>
<comment type="caution">
    <text evidence="10">The sequence shown here is derived from an EMBL/GenBank/DDBJ whole genome shotgun (WGS) entry which is preliminary data.</text>
</comment>
<organism evidence="10 11">
    <name type="scientific">Bugula neritina</name>
    <name type="common">Brown bryozoan</name>
    <name type="synonym">Sertularia neritina</name>
    <dbReference type="NCBI Taxonomy" id="10212"/>
    <lineage>
        <taxon>Eukaryota</taxon>
        <taxon>Metazoa</taxon>
        <taxon>Spiralia</taxon>
        <taxon>Lophotrochozoa</taxon>
        <taxon>Bryozoa</taxon>
        <taxon>Gymnolaemata</taxon>
        <taxon>Cheilostomatida</taxon>
        <taxon>Flustrina</taxon>
        <taxon>Buguloidea</taxon>
        <taxon>Bugulidae</taxon>
        <taxon>Bugula</taxon>
    </lineage>
</organism>
<keyword evidence="6" id="KW-0677">Repeat</keyword>
<evidence type="ECO:0000256" key="3">
    <source>
        <dbReference type="ARBA" id="ARBA00013819"/>
    </source>
</evidence>
<keyword evidence="4" id="KW-0396">Initiation factor</keyword>
<dbReference type="GO" id="GO:0000049">
    <property type="term" value="F:tRNA binding"/>
    <property type="evidence" value="ECO:0007669"/>
    <property type="project" value="TreeGrafter"/>
</dbReference>
<dbReference type="EMBL" id="VXIV02002400">
    <property type="protein sequence ID" value="KAF6025906.1"/>
    <property type="molecule type" value="Genomic_DNA"/>
</dbReference>
<name>A0A7J7JKB0_BUGNE</name>
<sequence>MACNRQINFYCRGSEGLWRVQGNKEPYEKDASFVGSSSSQCKCLEFSPSGETCAWCDGTSLKVYNVVENKLLHDIELSSVGYLTFSPSGSMLATWQVFTVKDKIPSRNMRIIDLTTGKEVASLIQKKAHQWAPQWSADEKICVRNYNNELQFFEENNFSEVKMKLHLQKVSDFSLAPNSMPYTVAAYVAGSKGLPSNVRVYQYPNIGGHGAAVASKSFFKAERVNLEWNSTGTAMLILTSTETSASSYYGEQGLHFLALNGDSCVVPLAKNGPVYSIAWHPSGTEFTVLYGYMPAKCTMFNLKNEAIFDFGTGPRNHVFYNPFGNILCLAGFGNLQGKLEFWDVKSQKLISEVSAKDSTYFGWAPDGCHAITATLSPRMRVGNGS</sequence>
<evidence type="ECO:0000256" key="6">
    <source>
        <dbReference type="ARBA" id="ARBA00022737"/>
    </source>
</evidence>
<evidence type="ECO:0000256" key="8">
    <source>
        <dbReference type="ARBA" id="ARBA00022917"/>
    </source>
</evidence>
<evidence type="ECO:0000256" key="2">
    <source>
        <dbReference type="ARBA" id="ARBA00009573"/>
    </source>
</evidence>
<reference evidence="10" key="1">
    <citation type="submission" date="2020-06" db="EMBL/GenBank/DDBJ databases">
        <title>Draft genome of Bugula neritina, a colonial animal packing powerful symbionts and potential medicines.</title>
        <authorList>
            <person name="Rayko M."/>
        </authorList>
    </citation>
    <scope>NUCLEOTIDE SEQUENCE [LARGE SCALE GENOMIC DNA]</scope>
    <source>
        <strain evidence="10">Kwan_BN1</strain>
    </source>
</reference>
<keyword evidence="5" id="KW-0853">WD repeat</keyword>
<dbReference type="InterPro" id="IPR015943">
    <property type="entry name" value="WD40/YVTN_repeat-like_dom_sf"/>
</dbReference>